<keyword evidence="2" id="KW-1185">Reference proteome</keyword>
<organism evidence="1 2">
    <name type="scientific">Musa troglodytarum</name>
    <name type="common">fe'i banana</name>
    <dbReference type="NCBI Taxonomy" id="320322"/>
    <lineage>
        <taxon>Eukaryota</taxon>
        <taxon>Viridiplantae</taxon>
        <taxon>Streptophyta</taxon>
        <taxon>Embryophyta</taxon>
        <taxon>Tracheophyta</taxon>
        <taxon>Spermatophyta</taxon>
        <taxon>Magnoliopsida</taxon>
        <taxon>Liliopsida</taxon>
        <taxon>Zingiberales</taxon>
        <taxon>Musaceae</taxon>
        <taxon>Musa</taxon>
    </lineage>
</organism>
<protein>
    <submittedName>
        <fullName evidence="1">Uncharacterized protein</fullName>
    </submittedName>
</protein>
<name>A0A9E7FH25_9LILI</name>
<proteinExistence type="predicted"/>
<evidence type="ECO:0000313" key="2">
    <source>
        <dbReference type="Proteomes" id="UP001055439"/>
    </source>
</evidence>
<accession>A0A9E7FH25</accession>
<gene>
    <name evidence="1" type="ORF">MUK42_36103</name>
</gene>
<dbReference type="EMBL" id="CP097506">
    <property type="protein sequence ID" value="URD95438.1"/>
    <property type="molecule type" value="Genomic_DNA"/>
</dbReference>
<evidence type="ECO:0000313" key="1">
    <source>
        <dbReference type="EMBL" id="URD95438.1"/>
    </source>
</evidence>
<reference evidence="1" key="1">
    <citation type="submission" date="2022-05" db="EMBL/GenBank/DDBJ databases">
        <title>The Musa troglodytarum L. genome provides insights into the mechanism of non-climacteric behaviour and enrichment of carotenoids.</title>
        <authorList>
            <person name="Wang J."/>
        </authorList>
    </citation>
    <scope>NUCLEOTIDE SEQUENCE</scope>
    <source>
        <tissue evidence="1">Leaf</tissue>
    </source>
</reference>
<sequence>MATSRVKKLTNPWRMTIKWCCRVIKERMEAILLG</sequence>
<dbReference type="Proteomes" id="UP001055439">
    <property type="component" value="Chromosome 4"/>
</dbReference>
<dbReference type="AlphaFoldDB" id="A0A9E7FH25"/>